<dbReference type="AlphaFoldDB" id="A0A010Q1S3"/>
<dbReference type="KEGG" id="cfj:CFIO01_07400"/>
<proteinExistence type="predicted"/>
<gene>
    <name evidence="1" type="ORF">CFIO01_07400</name>
</gene>
<dbReference type="EMBL" id="JARH01001047">
    <property type="protein sequence ID" value="EXF73772.1"/>
    <property type="molecule type" value="Genomic_DNA"/>
</dbReference>
<evidence type="ECO:0000313" key="2">
    <source>
        <dbReference type="Proteomes" id="UP000020467"/>
    </source>
</evidence>
<comment type="caution">
    <text evidence="1">The sequence shown here is derived from an EMBL/GenBank/DDBJ whole genome shotgun (WGS) entry which is preliminary data.</text>
</comment>
<dbReference type="Proteomes" id="UP000020467">
    <property type="component" value="Unassembled WGS sequence"/>
</dbReference>
<protein>
    <submittedName>
        <fullName evidence="1">Uncharacterized protein</fullName>
    </submittedName>
</protein>
<accession>A0A010Q1S3</accession>
<dbReference type="HOGENOM" id="CLU_1481869_0_0_1"/>
<evidence type="ECO:0000313" key="1">
    <source>
        <dbReference type="EMBL" id="EXF73772.1"/>
    </source>
</evidence>
<sequence length="182" mass="19788">MDIVCAALTVQTRTTPARIDRCIGALRLTTPSAVMLGPDAFTLETLLKASPVLPELTPVQRLIFAAAATEEGQFFRCLQDCPGHPSSPEEEDYPCKPQAHHYGGTQLHQFQIGNPRDRENQKVKDKNVEATATALAAALTNAITGVMTHDMIDMEAAEQRGSISGQEIFSIYFNPIGHNKIG</sequence>
<keyword evidence="2" id="KW-1185">Reference proteome</keyword>
<organism evidence="1 2">
    <name type="scientific">Colletotrichum fioriniae PJ7</name>
    <dbReference type="NCBI Taxonomy" id="1445577"/>
    <lineage>
        <taxon>Eukaryota</taxon>
        <taxon>Fungi</taxon>
        <taxon>Dikarya</taxon>
        <taxon>Ascomycota</taxon>
        <taxon>Pezizomycotina</taxon>
        <taxon>Sordariomycetes</taxon>
        <taxon>Hypocreomycetidae</taxon>
        <taxon>Glomerellales</taxon>
        <taxon>Glomerellaceae</taxon>
        <taxon>Colletotrichum</taxon>
        <taxon>Colletotrichum acutatum species complex</taxon>
    </lineage>
</organism>
<name>A0A010Q1S3_9PEZI</name>
<dbReference type="OrthoDB" id="10655965at2759"/>
<reference evidence="1 2" key="1">
    <citation type="submission" date="2014-02" db="EMBL/GenBank/DDBJ databases">
        <title>The genome sequence of Colletotrichum fioriniae PJ7.</title>
        <authorList>
            <person name="Baroncelli R."/>
            <person name="Thon M.R."/>
        </authorList>
    </citation>
    <scope>NUCLEOTIDE SEQUENCE [LARGE SCALE GENOMIC DNA]</scope>
    <source>
        <strain evidence="1 2">PJ7</strain>
    </source>
</reference>